<evidence type="ECO:0000256" key="2">
    <source>
        <dbReference type="ARBA" id="ARBA00011322"/>
    </source>
</evidence>
<proteinExistence type="inferred from homology"/>
<evidence type="ECO:0000256" key="1">
    <source>
        <dbReference type="ARBA" id="ARBA00006930"/>
    </source>
</evidence>
<feature type="coiled-coil region" evidence="4">
    <location>
        <begin position="383"/>
        <end position="460"/>
    </location>
</feature>
<evidence type="ECO:0000256" key="3">
    <source>
        <dbReference type="ARBA" id="ARBA00013368"/>
    </source>
</evidence>
<comment type="subunit">
    <text evidence="2">Heterodimer of SbcC and SbcD.</text>
</comment>
<comment type="caution">
    <text evidence="6">The sequence shown here is derived from an EMBL/GenBank/DDBJ whole genome shotgun (WGS) entry which is preliminary data.</text>
</comment>
<organism evidence="6 7">
    <name type="scientific">Kitasatospora phosalacinea</name>
    <dbReference type="NCBI Taxonomy" id="2065"/>
    <lineage>
        <taxon>Bacteria</taxon>
        <taxon>Bacillati</taxon>
        <taxon>Actinomycetota</taxon>
        <taxon>Actinomycetes</taxon>
        <taxon>Kitasatosporales</taxon>
        <taxon>Streptomycetaceae</taxon>
        <taxon>Kitasatospora</taxon>
    </lineage>
</organism>
<evidence type="ECO:0000313" key="7">
    <source>
        <dbReference type="Proteomes" id="UP001599542"/>
    </source>
</evidence>
<protein>
    <recommendedName>
        <fullName evidence="3">Nuclease SbcCD subunit C</fullName>
    </recommendedName>
</protein>
<dbReference type="Proteomes" id="UP001599542">
    <property type="component" value="Unassembled WGS sequence"/>
</dbReference>
<dbReference type="Pfam" id="PF13476">
    <property type="entry name" value="AAA_23"/>
    <property type="match status" value="1"/>
</dbReference>
<dbReference type="RefSeq" id="WP_380327774.1">
    <property type="nucleotide sequence ID" value="NZ_JBHYPW010000042.1"/>
</dbReference>
<dbReference type="PANTHER" id="PTHR32114">
    <property type="entry name" value="ABC TRANSPORTER ABCH.3"/>
    <property type="match status" value="1"/>
</dbReference>
<evidence type="ECO:0000313" key="6">
    <source>
        <dbReference type="EMBL" id="MFE1351572.1"/>
    </source>
</evidence>
<keyword evidence="4" id="KW-0175">Coiled coil</keyword>
<accession>A0ABW6GFU6</accession>
<dbReference type="EMBL" id="JBHYPX010000008">
    <property type="protein sequence ID" value="MFE1351572.1"/>
    <property type="molecule type" value="Genomic_DNA"/>
</dbReference>
<dbReference type="Gene3D" id="3.40.50.300">
    <property type="entry name" value="P-loop containing nucleotide triphosphate hydrolases"/>
    <property type="match status" value="2"/>
</dbReference>
<feature type="domain" description="Rad50/SbcC-type AAA" evidence="5">
    <location>
        <begin position="5"/>
        <end position="220"/>
    </location>
</feature>
<dbReference type="SUPFAM" id="SSF52540">
    <property type="entry name" value="P-loop containing nucleoside triphosphate hydrolases"/>
    <property type="match status" value="1"/>
</dbReference>
<reference evidence="6 7" key="1">
    <citation type="submission" date="2024-09" db="EMBL/GenBank/DDBJ databases">
        <title>The Natural Products Discovery Center: Release of the First 8490 Sequenced Strains for Exploring Actinobacteria Biosynthetic Diversity.</title>
        <authorList>
            <person name="Kalkreuter E."/>
            <person name="Kautsar S.A."/>
            <person name="Yang D."/>
            <person name="Bader C.D."/>
            <person name="Teijaro C.N."/>
            <person name="Fluegel L."/>
            <person name="Davis C.M."/>
            <person name="Simpson J.R."/>
            <person name="Lauterbach L."/>
            <person name="Steele A.D."/>
            <person name="Gui C."/>
            <person name="Meng S."/>
            <person name="Li G."/>
            <person name="Viehrig K."/>
            <person name="Ye F."/>
            <person name="Su P."/>
            <person name="Kiefer A.F."/>
            <person name="Nichols A."/>
            <person name="Cepeda A.J."/>
            <person name="Yan W."/>
            <person name="Fan B."/>
            <person name="Jiang Y."/>
            <person name="Adhikari A."/>
            <person name="Zheng C.-J."/>
            <person name="Schuster L."/>
            <person name="Cowan T.M."/>
            <person name="Smanski M.J."/>
            <person name="Chevrette M.G."/>
            <person name="De Carvalho L.P.S."/>
            <person name="Shen B."/>
        </authorList>
    </citation>
    <scope>NUCLEOTIDE SEQUENCE [LARGE SCALE GENOMIC DNA]</scope>
    <source>
        <strain evidence="6 7">NPDC058753</strain>
    </source>
</reference>
<dbReference type="InterPro" id="IPR038729">
    <property type="entry name" value="Rad50/SbcC_AAA"/>
</dbReference>
<comment type="similarity">
    <text evidence="1">Belongs to the SMC family. SbcC subfamily.</text>
</comment>
<dbReference type="InterPro" id="IPR027417">
    <property type="entry name" value="P-loop_NTPase"/>
</dbReference>
<dbReference type="PANTHER" id="PTHR32114:SF2">
    <property type="entry name" value="ABC TRANSPORTER ABCH.3"/>
    <property type="match status" value="1"/>
</dbReference>
<sequence>MKLLKLTLENFRVFHGVQELDLEVTDGKPAVLIFGMNGAGKTTLLNAFGWALYDTFSDDVEYQERVINDHAWSQTAFGTQVTASVRLTFEHEGRRIHVRRSVSTVKDHEKQRELASQLSVAEVGQDGESHPVTNGQDLIERILPRELRQFFFFNGERMERMFAGDRTEEVKQAIKTLMGLEEIERAIEVHLPKASAKLARQVEKGGDTRLQKLVAEREELEARKLAVDKQLLKLSDTEAGYAREVREADKALRANDKVAPLARQRVKLEERRRDLLTRRNKRFEDRKAVLAKSSFVAFTGGLDAQVLDLADGMRQRRELPAGIQRDFIDGLLEDDTCMCGRDLPAGSEARKALEERRYNAGLADVQTRWMYLAGKTADLGQARTELLDQLRGCAQDIEALKQDIDDIDAELSDIARQLEGVDVLDVRKLEERRREFDNKRIEARQRYHEAETQLTGLREQLDTNKLRFHGAERADAESRRIQRQVALVDEVLEAFLKIRDLKTEEVRRALDTKVKNVFARICIKPFTPAISPTFSLQLVNDSFGGAAARSTGENQILGLSFVGAVSELAKEIDDLKQGGGDETLGGGGVYPVVMDAPFGNLDVVYQDDIAEALPKLTSQIIALLSQSQSRGQVLDHLGAAASRMYVLRSYTTHHDSAEQTITIRGRAYPYVSHGEFDHTALEEVTF</sequence>
<gene>
    <name evidence="6" type="ORF">ACFW6T_06225</name>
</gene>
<name>A0ABW6GFU6_9ACTN</name>
<evidence type="ECO:0000256" key="4">
    <source>
        <dbReference type="SAM" id="Coils"/>
    </source>
</evidence>
<keyword evidence="7" id="KW-1185">Reference proteome</keyword>
<evidence type="ECO:0000259" key="5">
    <source>
        <dbReference type="Pfam" id="PF13476"/>
    </source>
</evidence>